<dbReference type="Gene3D" id="3.80.10.10">
    <property type="entry name" value="Ribonuclease Inhibitor"/>
    <property type="match status" value="2"/>
</dbReference>
<dbReference type="PANTHER" id="PTHR13318:SF190">
    <property type="entry name" value="PARTNER OF PAIRED, ISOFORM B"/>
    <property type="match status" value="1"/>
</dbReference>
<evidence type="ECO:0000259" key="2">
    <source>
        <dbReference type="PROSITE" id="PS50181"/>
    </source>
</evidence>
<dbReference type="STRING" id="520822.A0A195B7H1"/>
<dbReference type="PANTHER" id="PTHR13318">
    <property type="entry name" value="PARTNER OF PAIRED, ISOFORM B-RELATED"/>
    <property type="match status" value="1"/>
</dbReference>
<dbReference type="InterPro" id="IPR006553">
    <property type="entry name" value="Leu-rich_rpt_Cys-con_subtyp"/>
</dbReference>
<dbReference type="CDD" id="cd09917">
    <property type="entry name" value="F-box_SF"/>
    <property type="match status" value="1"/>
</dbReference>
<dbReference type="Proteomes" id="UP000078540">
    <property type="component" value="Unassembled WGS sequence"/>
</dbReference>
<dbReference type="SUPFAM" id="SSF81383">
    <property type="entry name" value="F-box domain"/>
    <property type="match status" value="1"/>
</dbReference>
<keyword evidence="4" id="KW-1185">Reference proteome</keyword>
<sequence length="363" mass="42408">LGSLYYCVSPLKEGSTLLDESKKPSYYSFSELPDEIITIILRNLDLQSLCRMSRVNKRFNNLAQNHLLYINLNLEPYCYIVNTKALYYLTPRCKYLRQLNLSYCRGISVQSFEFFLVFYGSLLTHLQLTCLRIDNNTILRISRVCKNLKELDVGNCYMINDNGFSYLKNLKFLECLNLCKTYISTETLCKILRRNIRMRHLYIAETYTHLNADEVIMELRNSCPDLESIDLQRIHTLTSQGINALADYKNLRNVNLTWCKRTTDHGDSFFRLFSSCQHLETILLGYVKGFTECDLKALTLCKNLKQLFLMGTPIPAEICHTIFVNCSKLELIDLSFCKIANWLLLQWQQKYIHITIKAYDVLD</sequence>
<dbReference type="InterPro" id="IPR032675">
    <property type="entry name" value="LRR_dom_sf"/>
</dbReference>
<gene>
    <name evidence="3" type="ORF">ALC53_09243</name>
</gene>
<dbReference type="InterPro" id="IPR001810">
    <property type="entry name" value="F-box_dom"/>
</dbReference>
<dbReference type="SUPFAM" id="SSF52047">
    <property type="entry name" value="RNI-like"/>
    <property type="match status" value="1"/>
</dbReference>
<dbReference type="Gene3D" id="1.20.1280.50">
    <property type="match status" value="1"/>
</dbReference>
<keyword evidence="1" id="KW-0833">Ubl conjugation pathway</keyword>
<evidence type="ECO:0000313" key="4">
    <source>
        <dbReference type="Proteomes" id="UP000078540"/>
    </source>
</evidence>
<dbReference type="GO" id="GO:0031146">
    <property type="term" value="P:SCF-dependent proteasomal ubiquitin-dependent protein catabolic process"/>
    <property type="evidence" value="ECO:0007669"/>
    <property type="project" value="TreeGrafter"/>
</dbReference>
<proteinExistence type="predicted"/>
<dbReference type="GO" id="GO:0019005">
    <property type="term" value="C:SCF ubiquitin ligase complex"/>
    <property type="evidence" value="ECO:0007669"/>
    <property type="project" value="TreeGrafter"/>
</dbReference>
<dbReference type="Pfam" id="PF00646">
    <property type="entry name" value="F-box"/>
    <property type="match status" value="1"/>
</dbReference>
<dbReference type="EMBL" id="KQ976574">
    <property type="protein sequence ID" value="KYM80149.1"/>
    <property type="molecule type" value="Genomic_DNA"/>
</dbReference>
<dbReference type="InterPro" id="IPR036047">
    <property type="entry name" value="F-box-like_dom_sf"/>
</dbReference>
<feature type="domain" description="F-box" evidence="2">
    <location>
        <begin position="26"/>
        <end position="72"/>
    </location>
</feature>
<evidence type="ECO:0000256" key="1">
    <source>
        <dbReference type="ARBA" id="ARBA00022786"/>
    </source>
</evidence>
<dbReference type="AlphaFoldDB" id="A0A195B7H1"/>
<protein>
    <submittedName>
        <fullName evidence="3">F-box/LRR-repeat protein 4</fullName>
    </submittedName>
</protein>
<name>A0A195B7H1_9HYME</name>
<feature type="non-terminal residue" evidence="3">
    <location>
        <position position="1"/>
    </location>
</feature>
<reference evidence="3 4" key="1">
    <citation type="submission" date="2015-09" db="EMBL/GenBank/DDBJ databases">
        <title>Atta colombica WGS genome.</title>
        <authorList>
            <person name="Nygaard S."/>
            <person name="Hu H."/>
            <person name="Boomsma J."/>
            <person name="Zhang G."/>
        </authorList>
    </citation>
    <scope>NUCLEOTIDE SEQUENCE [LARGE SCALE GENOMIC DNA]</scope>
    <source>
        <strain evidence="3">Treedump-2</strain>
        <tissue evidence="3">Whole body</tissue>
    </source>
</reference>
<dbReference type="SMART" id="SM00367">
    <property type="entry name" value="LRR_CC"/>
    <property type="match status" value="4"/>
</dbReference>
<organism evidence="3 4">
    <name type="scientific">Atta colombica</name>
    <dbReference type="NCBI Taxonomy" id="520822"/>
    <lineage>
        <taxon>Eukaryota</taxon>
        <taxon>Metazoa</taxon>
        <taxon>Ecdysozoa</taxon>
        <taxon>Arthropoda</taxon>
        <taxon>Hexapoda</taxon>
        <taxon>Insecta</taxon>
        <taxon>Pterygota</taxon>
        <taxon>Neoptera</taxon>
        <taxon>Endopterygota</taxon>
        <taxon>Hymenoptera</taxon>
        <taxon>Apocrita</taxon>
        <taxon>Aculeata</taxon>
        <taxon>Formicoidea</taxon>
        <taxon>Formicidae</taxon>
        <taxon>Myrmicinae</taxon>
        <taxon>Atta</taxon>
    </lineage>
</organism>
<dbReference type="SMART" id="SM00256">
    <property type="entry name" value="FBOX"/>
    <property type="match status" value="2"/>
</dbReference>
<accession>A0A195B7H1</accession>
<dbReference type="PROSITE" id="PS50181">
    <property type="entry name" value="FBOX"/>
    <property type="match status" value="1"/>
</dbReference>
<evidence type="ECO:0000313" key="3">
    <source>
        <dbReference type="EMBL" id="KYM80149.1"/>
    </source>
</evidence>